<dbReference type="InterPro" id="IPR003675">
    <property type="entry name" value="Rce1/LyrA-like_dom"/>
</dbReference>
<keyword evidence="4" id="KW-1185">Reference proteome</keyword>
<dbReference type="Pfam" id="PF02517">
    <property type="entry name" value="Rce1-like"/>
    <property type="match status" value="1"/>
</dbReference>
<name>A0ABS7TAC3_9GAMM</name>
<feature type="transmembrane region" description="Helical" evidence="1">
    <location>
        <begin position="137"/>
        <end position="156"/>
    </location>
</feature>
<keyword evidence="3" id="KW-0645">Protease</keyword>
<organism evidence="3 4">
    <name type="scientific">Thermomonas beijingensis</name>
    <dbReference type="NCBI Taxonomy" id="2872701"/>
    <lineage>
        <taxon>Bacteria</taxon>
        <taxon>Pseudomonadati</taxon>
        <taxon>Pseudomonadota</taxon>
        <taxon>Gammaproteobacteria</taxon>
        <taxon>Lysobacterales</taxon>
        <taxon>Lysobacteraceae</taxon>
        <taxon>Thermomonas</taxon>
    </lineage>
</organism>
<keyword evidence="1" id="KW-1133">Transmembrane helix</keyword>
<dbReference type="GO" id="GO:0008237">
    <property type="term" value="F:metallopeptidase activity"/>
    <property type="evidence" value="ECO:0007669"/>
    <property type="project" value="UniProtKB-KW"/>
</dbReference>
<protein>
    <submittedName>
        <fullName evidence="3">CPBP family intramembrane metalloprotease</fullName>
    </submittedName>
</protein>
<evidence type="ECO:0000256" key="1">
    <source>
        <dbReference type="SAM" id="Phobius"/>
    </source>
</evidence>
<dbReference type="Proteomes" id="UP001430290">
    <property type="component" value="Unassembled WGS sequence"/>
</dbReference>
<feature type="transmembrane region" description="Helical" evidence="1">
    <location>
        <begin position="218"/>
        <end position="237"/>
    </location>
</feature>
<sequence length="258" mass="27973">MNTRLVIGFLLLLVVYQTSEGLQTVFAPTSPLGPALMVLTLVLAWPVGRWIDGGGFRTYGLIATRWLPLLVSTLLLAITAKLAAEAIALGLGVEQFVPAAPLSLTVIGIGLVTTFIPSIAEDILTRGFLLRFTSRPLGFGSYVIASAALYTANHIWRLDWGVSEQIRLFCLGLAYAAAAWRMQSLWAAVGLHWGWNLSNSLLSQAWQTTMADPVEGRWISAAVHLILFAFIALYPAASGEKPNTDQDFSSDAPSNRRS</sequence>
<keyword evidence="3" id="KW-0378">Hydrolase</keyword>
<evidence type="ECO:0000259" key="2">
    <source>
        <dbReference type="Pfam" id="PF02517"/>
    </source>
</evidence>
<reference evidence="3" key="1">
    <citation type="submission" date="2021-09" db="EMBL/GenBank/DDBJ databases">
        <authorList>
            <person name="Wu T."/>
            <person name="Guo S.Z."/>
        </authorList>
    </citation>
    <scope>NUCLEOTIDE SEQUENCE</scope>
    <source>
        <strain evidence="3">RSS-23</strain>
    </source>
</reference>
<keyword evidence="1" id="KW-0472">Membrane</keyword>
<feature type="transmembrane region" description="Helical" evidence="1">
    <location>
        <begin position="63"/>
        <end position="84"/>
    </location>
</feature>
<feature type="transmembrane region" description="Helical" evidence="1">
    <location>
        <begin position="96"/>
        <end position="116"/>
    </location>
</feature>
<keyword evidence="1" id="KW-0812">Transmembrane</keyword>
<keyword evidence="3" id="KW-0482">Metalloprotease</keyword>
<evidence type="ECO:0000313" key="4">
    <source>
        <dbReference type="Proteomes" id="UP001430290"/>
    </source>
</evidence>
<accession>A0ABS7TAC3</accession>
<feature type="domain" description="CAAX prenyl protease 2/Lysostaphin resistance protein A-like" evidence="2">
    <location>
        <begin position="107"/>
        <end position="197"/>
    </location>
</feature>
<gene>
    <name evidence="3" type="ORF">K7B09_00245</name>
</gene>
<feature type="transmembrane region" description="Helical" evidence="1">
    <location>
        <begin position="31"/>
        <end position="51"/>
    </location>
</feature>
<proteinExistence type="predicted"/>
<comment type="caution">
    <text evidence="3">The sequence shown here is derived from an EMBL/GenBank/DDBJ whole genome shotgun (WGS) entry which is preliminary data.</text>
</comment>
<dbReference type="EMBL" id="JAIQDJ010000001">
    <property type="protein sequence ID" value="MBZ4184756.1"/>
    <property type="molecule type" value="Genomic_DNA"/>
</dbReference>
<evidence type="ECO:0000313" key="3">
    <source>
        <dbReference type="EMBL" id="MBZ4184756.1"/>
    </source>
</evidence>
<dbReference type="RefSeq" id="WP_223625320.1">
    <property type="nucleotide sequence ID" value="NZ_JAIQDJ010000001.1"/>
</dbReference>